<dbReference type="Gene3D" id="2.60.15.10">
    <property type="entry name" value="F0F1 ATP synthase delta/epsilon subunit, N-terminal"/>
    <property type="match status" value="1"/>
</dbReference>
<evidence type="ECO:0000256" key="10">
    <source>
        <dbReference type="HAMAP-Rule" id="MF_00530"/>
    </source>
</evidence>
<dbReference type="SUPFAM" id="SSF51344">
    <property type="entry name" value="Epsilon subunit of F1F0-ATP synthase N-terminal domain"/>
    <property type="match status" value="1"/>
</dbReference>
<dbReference type="GO" id="GO:0045259">
    <property type="term" value="C:proton-transporting ATP synthase complex"/>
    <property type="evidence" value="ECO:0007669"/>
    <property type="project" value="UniProtKB-KW"/>
</dbReference>
<organism evidence="15 16">
    <name type="scientific">Thermodesulfobium acidiphilum</name>
    <dbReference type="NCBI Taxonomy" id="1794699"/>
    <lineage>
        <taxon>Bacteria</taxon>
        <taxon>Pseudomonadati</taxon>
        <taxon>Thermodesulfobiota</taxon>
        <taxon>Thermodesulfobiia</taxon>
        <taxon>Thermodesulfobiales</taxon>
        <taxon>Thermodesulfobiaceae</taxon>
        <taxon>Thermodesulfobium</taxon>
    </lineage>
</organism>
<evidence type="ECO:0000256" key="8">
    <source>
        <dbReference type="ARBA" id="ARBA00023196"/>
    </source>
</evidence>
<evidence type="ECO:0000256" key="12">
    <source>
        <dbReference type="SAM" id="Coils"/>
    </source>
</evidence>
<comment type="similarity">
    <text evidence="3 10 11">Belongs to the ATPase epsilon chain family.</text>
</comment>
<keyword evidence="10" id="KW-1003">Cell membrane</keyword>
<dbReference type="RefSeq" id="WP_108308774.1">
    <property type="nucleotide sequence ID" value="NZ_CP020921.1"/>
</dbReference>
<evidence type="ECO:0000313" key="15">
    <source>
        <dbReference type="EMBL" id="AWB09941.1"/>
    </source>
</evidence>
<keyword evidence="12" id="KW-0175">Coiled coil</keyword>
<dbReference type="HAMAP" id="MF_00530">
    <property type="entry name" value="ATP_synth_epsil_bac"/>
    <property type="match status" value="1"/>
</dbReference>
<dbReference type="Proteomes" id="UP000244792">
    <property type="component" value="Chromosome"/>
</dbReference>
<accession>A0A2R4VZG1</accession>
<evidence type="ECO:0000256" key="6">
    <source>
        <dbReference type="ARBA" id="ARBA00023065"/>
    </source>
</evidence>
<evidence type="ECO:0000256" key="11">
    <source>
        <dbReference type="RuleBase" id="RU003656"/>
    </source>
</evidence>
<protein>
    <recommendedName>
        <fullName evidence="10">ATP synthase epsilon chain</fullName>
    </recommendedName>
    <alternativeName>
        <fullName evidence="10">ATP synthase F1 sector epsilon subunit</fullName>
    </alternativeName>
    <alternativeName>
        <fullName evidence="10">F-ATPase epsilon subunit</fullName>
    </alternativeName>
</protein>
<evidence type="ECO:0000259" key="14">
    <source>
        <dbReference type="Pfam" id="PF02823"/>
    </source>
</evidence>
<dbReference type="PANTHER" id="PTHR13822">
    <property type="entry name" value="ATP SYNTHASE DELTA/EPSILON CHAIN"/>
    <property type="match status" value="1"/>
</dbReference>
<keyword evidence="10" id="KW-0375">Hydrogen ion transport</keyword>
<keyword evidence="8 10" id="KW-0139">CF(1)</keyword>
<reference evidence="15 16" key="1">
    <citation type="submission" date="2017-04" db="EMBL/GenBank/DDBJ databases">
        <title>Genomic insights into metabolism of Thermodesulfobium acidiphilum.</title>
        <authorList>
            <person name="Toshchakov S.V."/>
            <person name="Frolov E.N."/>
            <person name="Kublanov I.V."/>
            <person name="Samarov N.I."/>
            <person name="Novikov A."/>
            <person name="Lebedinsky A.V."/>
            <person name="Bonch-Osmolovskaya E.A."/>
            <person name="Chernyh N.A."/>
        </authorList>
    </citation>
    <scope>NUCLEOTIDE SEQUENCE [LARGE SCALE GENOMIC DNA]</scope>
    <source>
        <strain evidence="15 16">3127-1</strain>
    </source>
</reference>
<name>A0A2R4VZG1_THEAF</name>
<dbReference type="InterPro" id="IPR001469">
    <property type="entry name" value="ATP_synth_F1_dsu/esu"/>
</dbReference>
<dbReference type="Gene3D" id="1.20.5.440">
    <property type="entry name" value="ATP synthase delta/epsilon subunit, C-terminal domain"/>
    <property type="match status" value="1"/>
</dbReference>
<dbReference type="PANTHER" id="PTHR13822:SF10">
    <property type="entry name" value="ATP SYNTHASE EPSILON CHAIN, CHLOROPLASTIC"/>
    <property type="match status" value="1"/>
</dbReference>
<dbReference type="Pfam" id="PF02823">
    <property type="entry name" value="ATP-synt_DE_N"/>
    <property type="match status" value="1"/>
</dbReference>
<dbReference type="InterPro" id="IPR036771">
    <property type="entry name" value="ATPsynth_dsu/esu_N"/>
</dbReference>
<evidence type="ECO:0000259" key="13">
    <source>
        <dbReference type="Pfam" id="PF00401"/>
    </source>
</evidence>
<dbReference type="SUPFAM" id="SSF46604">
    <property type="entry name" value="Epsilon subunit of F1F0-ATP synthase C-terminal domain"/>
    <property type="match status" value="1"/>
</dbReference>
<dbReference type="EMBL" id="CP020921">
    <property type="protein sequence ID" value="AWB09941.1"/>
    <property type="molecule type" value="Genomic_DNA"/>
</dbReference>
<gene>
    <name evidence="10" type="primary">atpC</name>
    <name evidence="15" type="ORF">TDSAC_0567</name>
</gene>
<dbReference type="AlphaFoldDB" id="A0A2R4VZG1"/>
<sequence length="142" mass="15517">MRLLILTPEGVVVDEEVTFVSAMGEEGSLGIMPRHAPLVTTLKVDVIEFVKENSDREVVAAIGGILEVKDNKVTVLSDAAELAVDIDELRAKEAEKRARARLTMKTEEVDVKRAEAALARALARLKAIELLNRRSGSRKRGA</sequence>
<dbReference type="GO" id="GO:0046933">
    <property type="term" value="F:proton-transporting ATP synthase activity, rotational mechanism"/>
    <property type="evidence" value="ECO:0007669"/>
    <property type="project" value="UniProtKB-UniRule"/>
</dbReference>
<keyword evidence="6 10" id="KW-0406">Ion transport</keyword>
<comment type="function">
    <text evidence="1 10">Produces ATP from ADP in the presence of a proton gradient across the membrane.</text>
</comment>
<evidence type="ECO:0000313" key="16">
    <source>
        <dbReference type="Proteomes" id="UP000244792"/>
    </source>
</evidence>
<comment type="subunit">
    <text evidence="4 10 11">F-type ATPases have 2 components, CF(1) - the catalytic core - and CF(0) - the membrane proton channel. CF(1) has five subunits: alpha(3), beta(3), gamma(1), delta(1), epsilon(1). CF(0) has three main subunits: a, b and c.</text>
</comment>
<dbReference type="CDD" id="cd12152">
    <property type="entry name" value="F1-ATPase_delta"/>
    <property type="match status" value="1"/>
</dbReference>
<dbReference type="OrthoDB" id="9804110at2"/>
<feature type="domain" description="ATP synthase F1 complex delta/epsilon subunit N-terminal" evidence="14">
    <location>
        <begin position="1"/>
        <end position="80"/>
    </location>
</feature>
<dbReference type="KEGG" id="taci:TDSAC_0567"/>
<keyword evidence="16" id="KW-1185">Reference proteome</keyword>
<dbReference type="InterPro" id="IPR020547">
    <property type="entry name" value="ATP_synth_F1_esu_C"/>
</dbReference>
<proteinExistence type="inferred from homology"/>
<dbReference type="InterPro" id="IPR020546">
    <property type="entry name" value="ATP_synth_F1_dsu/esu_N"/>
</dbReference>
<keyword evidence="5 10" id="KW-0813">Transport</keyword>
<keyword evidence="9 10" id="KW-0066">ATP synthesis</keyword>
<dbReference type="GO" id="GO:0005524">
    <property type="term" value="F:ATP binding"/>
    <property type="evidence" value="ECO:0007669"/>
    <property type="project" value="UniProtKB-UniRule"/>
</dbReference>
<evidence type="ECO:0000256" key="4">
    <source>
        <dbReference type="ARBA" id="ARBA00011648"/>
    </source>
</evidence>
<evidence type="ECO:0000256" key="2">
    <source>
        <dbReference type="ARBA" id="ARBA00004202"/>
    </source>
</evidence>
<evidence type="ECO:0000256" key="7">
    <source>
        <dbReference type="ARBA" id="ARBA00023136"/>
    </source>
</evidence>
<feature type="coiled-coil region" evidence="12">
    <location>
        <begin position="79"/>
        <end position="131"/>
    </location>
</feature>
<evidence type="ECO:0000256" key="5">
    <source>
        <dbReference type="ARBA" id="ARBA00022448"/>
    </source>
</evidence>
<evidence type="ECO:0000256" key="1">
    <source>
        <dbReference type="ARBA" id="ARBA00003543"/>
    </source>
</evidence>
<dbReference type="NCBIfam" id="TIGR01216">
    <property type="entry name" value="ATP_synt_epsi"/>
    <property type="match status" value="1"/>
</dbReference>
<keyword evidence="7 10" id="KW-0472">Membrane</keyword>
<evidence type="ECO:0000256" key="3">
    <source>
        <dbReference type="ARBA" id="ARBA00005712"/>
    </source>
</evidence>
<dbReference type="GO" id="GO:0005886">
    <property type="term" value="C:plasma membrane"/>
    <property type="evidence" value="ECO:0007669"/>
    <property type="project" value="UniProtKB-SubCell"/>
</dbReference>
<dbReference type="Pfam" id="PF00401">
    <property type="entry name" value="ATP-synt_DE"/>
    <property type="match status" value="1"/>
</dbReference>
<dbReference type="InterPro" id="IPR036794">
    <property type="entry name" value="ATP_F1_dsu/esu_C_sf"/>
</dbReference>
<comment type="subcellular location">
    <subcellularLocation>
        <location evidence="2 10">Cell membrane</location>
        <topology evidence="2 10">Peripheral membrane protein</topology>
    </subcellularLocation>
</comment>
<evidence type="ECO:0000256" key="9">
    <source>
        <dbReference type="ARBA" id="ARBA00023310"/>
    </source>
</evidence>
<feature type="domain" description="ATP synthase epsilon subunit C-terminal" evidence="13">
    <location>
        <begin position="85"/>
        <end position="129"/>
    </location>
</feature>